<dbReference type="AlphaFoldDB" id="E7QTL8"/>
<keyword evidence="1 2" id="KW-0238">DNA-binding</keyword>
<proteinExistence type="predicted"/>
<name>E7QTL8_HALPU</name>
<evidence type="ECO:0000313" key="4">
    <source>
        <dbReference type="EMBL" id="EFW91947.1"/>
    </source>
</evidence>
<dbReference type="PANTHER" id="PTHR43479">
    <property type="entry name" value="ACREF/ENVCD OPERON REPRESSOR-RELATED"/>
    <property type="match status" value="1"/>
</dbReference>
<accession>E7QTL8</accession>
<dbReference type="STRING" id="797209.GCA_000376445_02652"/>
<dbReference type="Gene3D" id="1.10.357.10">
    <property type="entry name" value="Tetracycline Repressor, domain 2"/>
    <property type="match status" value="1"/>
</dbReference>
<evidence type="ECO:0000313" key="5">
    <source>
        <dbReference type="Proteomes" id="UP000003751"/>
    </source>
</evidence>
<dbReference type="GO" id="GO:0003677">
    <property type="term" value="F:DNA binding"/>
    <property type="evidence" value="ECO:0007669"/>
    <property type="project" value="UniProtKB-UniRule"/>
</dbReference>
<feature type="domain" description="HTH tetR-type" evidence="3">
    <location>
        <begin position="1"/>
        <end position="54"/>
    </location>
</feature>
<dbReference type="PATRIC" id="fig|797209.4.peg.2106"/>
<dbReference type="SUPFAM" id="SSF46689">
    <property type="entry name" value="Homeodomain-like"/>
    <property type="match status" value="1"/>
</dbReference>
<dbReference type="InterPro" id="IPR036271">
    <property type="entry name" value="Tet_transcr_reg_TetR-rel_C_sf"/>
</dbReference>
<dbReference type="PROSITE" id="PS50977">
    <property type="entry name" value="HTH_TETR_2"/>
    <property type="match status" value="1"/>
</dbReference>
<dbReference type="InterPro" id="IPR009057">
    <property type="entry name" value="Homeodomain-like_sf"/>
</dbReference>
<reference evidence="4 5" key="1">
    <citation type="journal article" date="2014" name="ISME J.">
        <title>Trehalose/2-sulfotrehalose biosynthesis and glycine-betaine uptake are widely spread mechanisms for osmoadaptation in the Halobacteriales.</title>
        <authorList>
            <person name="Youssef N.H."/>
            <person name="Savage-Ashlock K.N."/>
            <person name="McCully A.L."/>
            <person name="Luedtke B."/>
            <person name="Shaw E.I."/>
            <person name="Hoff W.D."/>
            <person name="Elshahed M.S."/>
        </authorList>
    </citation>
    <scope>NUCLEOTIDE SEQUENCE [LARGE SCALE GENOMIC DNA]</scope>
    <source>
        <strain evidence="4 5">DX253</strain>
    </source>
</reference>
<evidence type="ECO:0000256" key="2">
    <source>
        <dbReference type="PROSITE-ProRule" id="PRU00335"/>
    </source>
</evidence>
<gene>
    <name evidence="4" type="ORF">ZOD2009_10730</name>
</gene>
<dbReference type="InterPro" id="IPR050624">
    <property type="entry name" value="HTH-type_Tx_Regulator"/>
</dbReference>
<dbReference type="SUPFAM" id="SSF48498">
    <property type="entry name" value="Tetracyclin repressor-like, C-terminal domain"/>
    <property type="match status" value="1"/>
</dbReference>
<organism evidence="4 5">
    <name type="scientific">Haladaptatus paucihalophilus DX253</name>
    <dbReference type="NCBI Taxonomy" id="797209"/>
    <lineage>
        <taxon>Archaea</taxon>
        <taxon>Methanobacteriati</taxon>
        <taxon>Methanobacteriota</taxon>
        <taxon>Stenosarchaea group</taxon>
        <taxon>Halobacteria</taxon>
        <taxon>Halobacteriales</taxon>
        <taxon>Haladaptataceae</taxon>
        <taxon>Haladaptatus</taxon>
    </lineage>
</organism>
<dbReference type="EMBL" id="AEMG01000009">
    <property type="protein sequence ID" value="EFW91947.1"/>
    <property type="molecule type" value="Genomic_DNA"/>
</dbReference>
<dbReference type="Gene3D" id="1.10.10.60">
    <property type="entry name" value="Homeodomain-like"/>
    <property type="match status" value="1"/>
</dbReference>
<protein>
    <submittedName>
        <fullName evidence="4">Transcription regulation protein</fullName>
    </submittedName>
</protein>
<dbReference type="Proteomes" id="UP000003751">
    <property type="component" value="Unassembled WGS sequence"/>
</dbReference>
<dbReference type="PANTHER" id="PTHR43479:SF11">
    <property type="entry name" value="ACREF_ENVCD OPERON REPRESSOR-RELATED"/>
    <property type="match status" value="1"/>
</dbReference>
<sequence length="193" mass="21865">METGTDLFARYGVKKTTISDLTDPVGIANGTFYRFFDSKEALYFEILQREGHETADDLIANSFETEDDPERAIRRFMTLLADEMEENPLFERLVAGDEWETVLRTMDGISKEEYESMRAASFAHLLPYVEAWQAEGSVRDGDPAAIVGVMGSVKFLTAYREQLGEEYYPVMRDTFVETVAAGLTRPTGENERV</sequence>
<dbReference type="PROSITE" id="PS01081">
    <property type="entry name" value="HTH_TETR_1"/>
    <property type="match status" value="1"/>
</dbReference>
<evidence type="ECO:0000259" key="3">
    <source>
        <dbReference type="PROSITE" id="PS50977"/>
    </source>
</evidence>
<evidence type="ECO:0000256" key="1">
    <source>
        <dbReference type="ARBA" id="ARBA00023125"/>
    </source>
</evidence>
<dbReference type="Pfam" id="PF00440">
    <property type="entry name" value="TetR_N"/>
    <property type="match status" value="1"/>
</dbReference>
<comment type="caution">
    <text evidence="4">The sequence shown here is derived from an EMBL/GenBank/DDBJ whole genome shotgun (WGS) entry which is preliminary data.</text>
</comment>
<dbReference type="InterPro" id="IPR023772">
    <property type="entry name" value="DNA-bd_HTH_TetR-type_CS"/>
</dbReference>
<feature type="DNA-binding region" description="H-T-H motif" evidence="2">
    <location>
        <begin position="17"/>
        <end position="36"/>
    </location>
</feature>
<dbReference type="eggNOG" id="arCOG02648">
    <property type="taxonomic scope" value="Archaea"/>
</dbReference>
<dbReference type="InterPro" id="IPR001647">
    <property type="entry name" value="HTH_TetR"/>
</dbReference>